<evidence type="ECO:0000313" key="1">
    <source>
        <dbReference type="EMBL" id="EDP8512440.1"/>
    </source>
</evidence>
<sequence>MRFLGFSFHFSHQKTSVEKGSKPHWSKREFGIFILKGERMKMFCLLLAYDYILTKKRKFLLCI</sequence>
<protein>
    <submittedName>
        <fullName evidence="1">Uncharacterized protein</fullName>
    </submittedName>
</protein>
<name>A0A6C8EGA1_LISMN</name>
<comment type="caution">
    <text evidence="1">The sequence shown here is derived from an EMBL/GenBank/DDBJ whole genome shotgun (WGS) entry which is preliminary data.</text>
</comment>
<accession>A0A6C8EGA1</accession>
<dbReference type="RefSeq" id="WP_204837922.1">
    <property type="nucleotide sequence ID" value="NZ_NYAP01000021.1"/>
</dbReference>
<reference evidence="1" key="1">
    <citation type="submission" date="2020-02" db="EMBL/GenBank/DDBJ databases">
        <authorList>
            <consortium name="GenomeTrakr: Next Generation Sequencing Network for Food Pathogen Tracability"/>
        </authorList>
    </citation>
    <scope>NUCLEOTIDE SEQUENCE</scope>
    <source>
        <strain evidence="1">OSF103463</strain>
    </source>
</reference>
<dbReference type="EMBL" id="AANPAV010000014">
    <property type="protein sequence ID" value="EDP8512440.1"/>
    <property type="molecule type" value="Genomic_DNA"/>
</dbReference>
<dbReference type="AlphaFoldDB" id="A0A6C8EGA1"/>
<proteinExistence type="predicted"/>
<organism evidence="1">
    <name type="scientific">Listeria monocytogenes</name>
    <dbReference type="NCBI Taxonomy" id="1639"/>
    <lineage>
        <taxon>Bacteria</taxon>
        <taxon>Bacillati</taxon>
        <taxon>Bacillota</taxon>
        <taxon>Bacilli</taxon>
        <taxon>Bacillales</taxon>
        <taxon>Listeriaceae</taxon>
        <taxon>Listeria</taxon>
    </lineage>
</organism>
<gene>
    <name evidence="1" type="ORF">G3O20_002824</name>
</gene>